<keyword evidence="3" id="KW-0732">Signal</keyword>
<organism evidence="8 9">
    <name type="scientific">Hymenobacter lucidus</name>
    <dbReference type="NCBI Taxonomy" id="2880930"/>
    <lineage>
        <taxon>Bacteria</taxon>
        <taxon>Pseudomonadati</taxon>
        <taxon>Bacteroidota</taxon>
        <taxon>Cytophagia</taxon>
        <taxon>Cytophagales</taxon>
        <taxon>Hymenobacteraceae</taxon>
        <taxon>Hymenobacter</taxon>
    </lineage>
</organism>
<dbReference type="CDD" id="cd08977">
    <property type="entry name" value="SusD"/>
    <property type="match status" value="1"/>
</dbReference>
<name>A0ABS8AXT4_9BACT</name>
<keyword evidence="5" id="KW-0998">Cell outer membrane</keyword>
<dbReference type="Gene3D" id="1.25.40.390">
    <property type="match status" value="1"/>
</dbReference>
<evidence type="ECO:0000256" key="5">
    <source>
        <dbReference type="ARBA" id="ARBA00023237"/>
    </source>
</evidence>
<keyword evidence="9" id="KW-1185">Reference proteome</keyword>
<evidence type="ECO:0000259" key="7">
    <source>
        <dbReference type="Pfam" id="PF14322"/>
    </source>
</evidence>
<dbReference type="Pfam" id="PF14322">
    <property type="entry name" value="SusD-like_3"/>
    <property type="match status" value="1"/>
</dbReference>
<evidence type="ECO:0000256" key="4">
    <source>
        <dbReference type="ARBA" id="ARBA00023136"/>
    </source>
</evidence>
<dbReference type="PROSITE" id="PS51257">
    <property type="entry name" value="PROKAR_LIPOPROTEIN"/>
    <property type="match status" value="1"/>
</dbReference>
<dbReference type="EMBL" id="JAJADR010000009">
    <property type="protein sequence ID" value="MCB2410631.1"/>
    <property type="molecule type" value="Genomic_DNA"/>
</dbReference>
<dbReference type="Pfam" id="PF07980">
    <property type="entry name" value="SusD_RagB"/>
    <property type="match status" value="1"/>
</dbReference>
<evidence type="ECO:0000313" key="8">
    <source>
        <dbReference type="EMBL" id="MCB2410631.1"/>
    </source>
</evidence>
<accession>A0ABS8AXT4</accession>
<dbReference type="SUPFAM" id="SSF48452">
    <property type="entry name" value="TPR-like"/>
    <property type="match status" value="1"/>
</dbReference>
<evidence type="ECO:0000313" key="9">
    <source>
        <dbReference type="Proteomes" id="UP001165296"/>
    </source>
</evidence>
<feature type="domain" description="SusD-like N-terminal" evidence="7">
    <location>
        <begin position="42"/>
        <end position="227"/>
    </location>
</feature>
<reference evidence="8" key="1">
    <citation type="submission" date="2021-10" db="EMBL/GenBank/DDBJ databases">
        <authorList>
            <person name="Dean J.D."/>
            <person name="Kim M.K."/>
            <person name="Newey C.N."/>
            <person name="Stoker T.S."/>
            <person name="Thompson D.W."/>
            <person name="Grose J.H."/>
        </authorList>
    </citation>
    <scope>NUCLEOTIDE SEQUENCE</scope>
    <source>
        <strain evidence="8">BT178</strain>
    </source>
</reference>
<dbReference type="InterPro" id="IPR033985">
    <property type="entry name" value="SusD-like_N"/>
</dbReference>
<dbReference type="Proteomes" id="UP001165296">
    <property type="component" value="Unassembled WGS sequence"/>
</dbReference>
<sequence length="504" mass="55496">MKNRYITLCAALVWALSGCENELDQAPISSGSTPTFFQTANDFDQALTTVYSDLVAYPDRLYNLSEMRSDNLYGVGEAGVRDWEPINNFQTTLATNPYVAEAWATNYNGIFRANTLLDQLAANGSILAPAVRTRYEGEAKFLRAFYYFDLVRTFGRVPLIEKALVPSEVLKVPRTPVADVYNLIIADLQTAIANLPLAYDNTVTADKPNIGRATGSAAKGLLALVYLTRSGPTYGIQGPGLASGEYGKALTLLNEIIASNKYGFVAKYADIFSYTNENNREVIFDVQYISGGTGRGGTLPTLMSPSTYFAAVKIPFAGAEEIKPVSNDLLGSYAATDVRKDFNFQMGYTTLTNFKETRAFERKYLNETLRGVDRFDWPVNFIVLRYTDVLLMKAECILRGAAGSPAEVDAAVSQVRGRAGLGPVVGVTLPQLLEERRREFAGEGLRWHDLVRQGVVLDVMNTWIAKEDTRNKITRNITANSILYPVPQAELTAAPGLYEQNPGY</sequence>
<protein>
    <submittedName>
        <fullName evidence="8">RagB/SusD family nutrient uptake outer membrane protein</fullName>
    </submittedName>
</protein>
<evidence type="ECO:0000256" key="1">
    <source>
        <dbReference type="ARBA" id="ARBA00004442"/>
    </source>
</evidence>
<proteinExistence type="inferred from homology"/>
<feature type="domain" description="RagB/SusD" evidence="6">
    <location>
        <begin position="379"/>
        <end position="504"/>
    </location>
</feature>
<comment type="caution">
    <text evidence="8">The sequence shown here is derived from an EMBL/GenBank/DDBJ whole genome shotgun (WGS) entry which is preliminary data.</text>
</comment>
<comment type="similarity">
    <text evidence="2">Belongs to the SusD family.</text>
</comment>
<dbReference type="InterPro" id="IPR011990">
    <property type="entry name" value="TPR-like_helical_dom_sf"/>
</dbReference>
<evidence type="ECO:0000256" key="2">
    <source>
        <dbReference type="ARBA" id="ARBA00006275"/>
    </source>
</evidence>
<gene>
    <name evidence="8" type="ORF">LGH74_21770</name>
</gene>
<evidence type="ECO:0000256" key="3">
    <source>
        <dbReference type="ARBA" id="ARBA00022729"/>
    </source>
</evidence>
<dbReference type="RefSeq" id="WP_226179715.1">
    <property type="nucleotide sequence ID" value="NZ_JAJADR010000009.1"/>
</dbReference>
<evidence type="ECO:0000259" key="6">
    <source>
        <dbReference type="Pfam" id="PF07980"/>
    </source>
</evidence>
<keyword evidence="4" id="KW-0472">Membrane</keyword>
<dbReference type="InterPro" id="IPR012944">
    <property type="entry name" value="SusD_RagB_dom"/>
</dbReference>
<comment type="subcellular location">
    <subcellularLocation>
        <location evidence="1">Cell outer membrane</location>
    </subcellularLocation>
</comment>